<dbReference type="SUPFAM" id="SSF54690">
    <property type="entry name" value="Molybdopterin synthase subunit MoaE"/>
    <property type="match status" value="1"/>
</dbReference>
<dbReference type="InterPro" id="IPR003448">
    <property type="entry name" value="Mopterin_biosynth_MoaE"/>
</dbReference>
<dbReference type="GO" id="GO:0006777">
    <property type="term" value="P:Mo-molybdopterin cofactor biosynthetic process"/>
    <property type="evidence" value="ECO:0007669"/>
    <property type="project" value="InterPro"/>
</dbReference>
<dbReference type="AlphaFoldDB" id="A0A9X2HCY9"/>
<keyword evidence="2" id="KW-1185">Reference proteome</keyword>
<sequence>MIVLTRLTRDPLDVAAHLEAVASPRAGASAVFVGTVRDHDPDAAGAVVTLEYSAHPDAERILSEIAARAESAHEQDAAGLRVAVSHRLGALGVGEAAIVCAVSSAHRADAFEVARDVVERVKAELPVWKRQLEADGTAGWVGLGDLAEAGP</sequence>
<accession>A0A9X2HCY9</accession>
<dbReference type="RefSeq" id="WP_254164242.1">
    <property type="nucleotide sequence ID" value="NZ_JANAFB010000001.1"/>
</dbReference>
<gene>
    <name evidence="1" type="ORF">NBM05_00620</name>
</gene>
<proteinExistence type="predicted"/>
<comment type="caution">
    <text evidence="1">The sequence shown here is derived from an EMBL/GenBank/DDBJ whole genome shotgun (WGS) entry which is preliminary data.</text>
</comment>
<dbReference type="Proteomes" id="UP001139502">
    <property type="component" value="Unassembled WGS sequence"/>
</dbReference>
<dbReference type="CDD" id="cd00756">
    <property type="entry name" value="MoaE"/>
    <property type="match status" value="1"/>
</dbReference>
<dbReference type="Gene3D" id="3.90.1170.40">
    <property type="entry name" value="Molybdopterin biosynthesis MoaE subunit"/>
    <property type="match status" value="1"/>
</dbReference>
<evidence type="ECO:0000313" key="2">
    <source>
        <dbReference type="Proteomes" id="UP001139502"/>
    </source>
</evidence>
<dbReference type="Pfam" id="PF02391">
    <property type="entry name" value="MoaE"/>
    <property type="match status" value="1"/>
</dbReference>
<dbReference type="EMBL" id="JANAFB010000001">
    <property type="protein sequence ID" value="MCP3424577.1"/>
    <property type="molecule type" value="Genomic_DNA"/>
</dbReference>
<evidence type="ECO:0000313" key="1">
    <source>
        <dbReference type="EMBL" id="MCP3424577.1"/>
    </source>
</evidence>
<name>A0A9X2HCY9_9MICC</name>
<dbReference type="InterPro" id="IPR036563">
    <property type="entry name" value="MoaE_sf"/>
</dbReference>
<protein>
    <submittedName>
        <fullName evidence="1">Molybdenum cofactor biosynthesis protein MoaE</fullName>
    </submittedName>
</protein>
<organism evidence="1 2">
    <name type="scientific">Rothia santali</name>
    <dbReference type="NCBI Taxonomy" id="2949643"/>
    <lineage>
        <taxon>Bacteria</taxon>
        <taxon>Bacillati</taxon>
        <taxon>Actinomycetota</taxon>
        <taxon>Actinomycetes</taxon>
        <taxon>Micrococcales</taxon>
        <taxon>Micrococcaceae</taxon>
        <taxon>Rothia</taxon>
    </lineage>
</organism>
<dbReference type="PANTHER" id="PTHR23404">
    <property type="entry name" value="MOLYBDOPTERIN SYNTHASE RELATED"/>
    <property type="match status" value="1"/>
</dbReference>
<reference evidence="1" key="1">
    <citation type="submission" date="2022-06" db="EMBL/GenBank/DDBJ databases">
        <title>Rothia sp. isolated from sandalwood seedling.</title>
        <authorList>
            <person name="Tuikhar N."/>
            <person name="Kirdat K."/>
            <person name="Thorat V."/>
            <person name="Swetha P."/>
            <person name="Padma S."/>
            <person name="Sundararaj R."/>
            <person name="Yadav A."/>
        </authorList>
    </citation>
    <scope>NUCLEOTIDE SEQUENCE</scope>
    <source>
        <strain evidence="1">AR01</strain>
    </source>
</reference>